<comment type="caution">
    <text evidence="2">The sequence shown here is derived from an EMBL/GenBank/DDBJ whole genome shotgun (WGS) entry which is preliminary data.</text>
</comment>
<evidence type="ECO:0000256" key="1">
    <source>
        <dbReference type="SAM" id="MobiDB-lite"/>
    </source>
</evidence>
<organism evidence="2 3">
    <name type="scientific">Eschrichtius robustus</name>
    <name type="common">California gray whale</name>
    <name type="synonym">Eschrichtius gibbosus</name>
    <dbReference type="NCBI Taxonomy" id="9764"/>
    <lineage>
        <taxon>Eukaryota</taxon>
        <taxon>Metazoa</taxon>
        <taxon>Chordata</taxon>
        <taxon>Craniata</taxon>
        <taxon>Vertebrata</taxon>
        <taxon>Euteleostomi</taxon>
        <taxon>Mammalia</taxon>
        <taxon>Eutheria</taxon>
        <taxon>Laurasiatheria</taxon>
        <taxon>Artiodactyla</taxon>
        <taxon>Whippomorpha</taxon>
        <taxon>Cetacea</taxon>
        <taxon>Mysticeti</taxon>
        <taxon>Eschrichtiidae</taxon>
        <taxon>Eschrichtius</taxon>
    </lineage>
</organism>
<dbReference type="Proteomes" id="UP001159641">
    <property type="component" value="Unassembled WGS sequence"/>
</dbReference>
<feature type="compositionally biased region" description="Pro residues" evidence="1">
    <location>
        <begin position="168"/>
        <end position="187"/>
    </location>
</feature>
<protein>
    <submittedName>
        <fullName evidence="2">Uncharacterized protein</fullName>
    </submittedName>
</protein>
<keyword evidence="3" id="KW-1185">Reference proteome</keyword>
<sequence>MPGWSTKSLSSTRLRLPVFSFGFGPASACRSPEGVCSPPRQDGVKGAAASGALAHPGRGEDFWRRQQQPQRLTPVSGVRADNRGSRLSLDSALLAAARACLWASCGALTPSGCVHAANPSPLPAIRMKPEPQLPAPPALAAADFFPDSLPASCGAVTPSGCVHAANPSPLPGIRPKPKPQLPAPPAPAVSAREGPS</sequence>
<evidence type="ECO:0000313" key="2">
    <source>
        <dbReference type="EMBL" id="KAJ8793928.1"/>
    </source>
</evidence>
<proteinExistence type="predicted"/>
<name>A0AB34HNV6_ESCRO</name>
<accession>A0AB34HNV6</accession>
<feature type="region of interest" description="Disordered" evidence="1">
    <location>
        <begin position="164"/>
        <end position="196"/>
    </location>
</feature>
<dbReference type="AlphaFoldDB" id="A0AB34HNV6"/>
<dbReference type="EMBL" id="JAIQCJ010000913">
    <property type="protein sequence ID" value="KAJ8793928.1"/>
    <property type="molecule type" value="Genomic_DNA"/>
</dbReference>
<feature type="region of interest" description="Disordered" evidence="1">
    <location>
        <begin position="34"/>
        <end position="61"/>
    </location>
</feature>
<evidence type="ECO:0000313" key="3">
    <source>
        <dbReference type="Proteomes" id="UP001159641"/>
    </source>
</evidence>
<reference evidence="2 3" key="1">
    <citation type="submission" date="2022-11" db="EMBL/GenBank/DDBJ databases">
        <title>Whole genome sequence of Eschrichtius robustus ER-17-0199.</title>
        <authorList>
            <person name="Bruniche-Olsen A."/>
            <person name="Black A.N."/>
            <person name="Fields C.J."/>
            <person name="Walden K."/>
            <person name="Dewoody J.A."/>
        </authorList>
    </citation>
    <scope>NUCLEOTIDE SEQUENCE [LARGE SCALE GENOMIC DNA]</scope>
    <source>
        <strain evidence="2">ER-17-0199</strain>
        <tissue evidence="2">Blubber</tissue>
    </source>
</reference>
<gene>
    <name evidence="2" type="ORF">J1605_000127</name>
</gene>